<evidence type="ECO:0008006" key="4">
    <source>
        <dbReference type="Google" id="ProtNLM"/>
    </source>
</evidence>
<proteinExistence type="predicted"/>
<feature type="transmembrane region" description="Helical" evidence="1">
    <location>
        <begin position="12"/>
        <end position="30"/>
    </location>
</feature>
<reference evidence="3" key="1">
    <citation type="journal article" date="2019" name="Int. J. Syst. Evol. Microbiol.">
        <title>The Global Catalogue of Microorganisms (GCM) 10K type strain sequencing project: providing services to taxonomists for standard genome sequencing and annotation.</title>
        <authorList>
            <consortium name="The Broad Institute Genomics Platform"/>
            <consortium name="The Broad Institute Genome Sequencing Center for Infectious Disease"/>
            <person name="Wu L."/>
            <person name="Ma J."/>
        </authorList>
    </citation>
    <scope>NUCLEOTIDE SEQUENCE [LARGE SCALE GENOMIC DNA]</scope>
    <source>
        <strain evidence="3">CGMCC 1.15461</strain>
    </source>
</reference>
<dbReference type="EMBL" id="BMJE01000007">
    <property type="protein sequence ID" value="GGB84687.1"/>
    <property type="molecule type" value="Genomic_DNA"/>
</dbReference>
<evidence type="ECO:0000313" key="2">
    <source>
        <dbReference type="EMBL" id="GGB84687.1"/>
    </source>
</evidence>
<feature type="transmembrane region" description="Helical" evidence="1">
    <location>
        <begin position="120"/>
        <end position="141"/>
    </location>
</feature>
<feature type="transmembrane region" description="Helical" evidence="1">
    <location>
        <begin position="36"/>
        <end position="60"/>
    </location>
</feature>
<accession>A0ABQ1K521</accession>
<dbReference type="RefSeq" id="WP_188621740.1">
    <property type="nucleotide sequence ID" value="NZ_BMJE01000007.1"/>
</dbReference>
<name>A0ABQ1K521_9FLAO</name>
<comment type="caution">
    <text evidence="2">The sequence shown here is derived from an EMBL/GenBank/DDBJ whole genome shotgun (WGS) entry which is preliminary data.</text>
</comment>
<keyword evidence="1" id="KW-0812">Transmembrane</keyword>
<keyword evidence="1" id="KW-0472">Membrane</keyword>
<gene>
    <name evidence="2" type="ORF">GCM10007424_25920</name>
</gene>
<sequence length="161" mass="17942">MKDLVKRFNFLGGYQVIGAGLSLPILLYHILNNLSIGSIIVVFIILGICAFSFYCGYLLLKGNYDKGLRLSVISQFLQIFSIAIGGYSYSYAAGIGVYTLLDITNDVQFVMDIDFFNFDFSLAGGENTAIVGVNIVAIILMNKIFKWQKKLEEIKKRIADL</sequence>
<dbReference type="Proteomes" id="UP000615760">
    <property type="component" value="Unassembled WGS sequence"/>
</dbReference>
<evidence type="ECO:0000313" key="3">
    <source>
        <dbReference type="Proteomes" id="UP000615760"/>
    </source>
</evidence>
<evidence type="ECO:0000256" key="1">
    <source>
        <dbReference type="SAM" id="Phobius"/>
    </source>
</evidence>
<keyword evidence="3" id="KW-1185">Reference proteome</keyword>
<organism evidence="2 3">
    <name type="scientific">Flavobacterium suaedae</name>
    <dbReference type="NCBI Taxonomy" id="1767027"/>
    <lineage>
        <taxon>Bacteria</taxon>
        <taxon>Pseudomonadati</taxon>
        <taxon>Bacteroidota</taxon>
        <taxon>Flavobacteriia</taxon>
        <taxon>Flavobacteriales</taxon>
        <taxon>Flavobacteriaceae</taxon>
        <taxon>Flavobacterium</taxon>
    </lineage>
</organism>
<feature type="transmembrane region" description="Helical" evidence="1">
    <location>
        <begin position="72"/>
        <end position="100"/>
    </location>
</feature>
<keyword evidence="1" id="KW-1133">Transmembrane helix</keyword>
<protein>
    <recommendedName>
        <fullName evidence="4">DUF4199 domain-containing protein</fullName>
    </recommendedName>
</protein>